<dbReference type="AlphaFoldDB" id="A0A1T5NL54"/>
<proteinExistence type="inferred from homology"/>
<feature type="domain" description="RNA polymerase sigma-70 region 2" evidence="5">
    <location>
        <begin position="51"/>
        <end position="119"/>
    </location>
</feature>
<protein>
    <submittedName>
        <fullName evidence="7">RNA polymerase sigma-70 factor, ECF subfamily</fullName>
    </submittedName>
</protein>
<accession>A0A1T5NL54</accession>
<reference evidence="8" key="1">
    <citation type="submission" date="2017-02" db="EMBL/GenBank/DDBJ databases">
        <authorList>
            <person name="Varghese N."/>
            <person name="Submissions S."/>
        </authorList>
    </citation>
    <scope>NUCLEOTIDE SEQUENCE [LARGE SCALE GENOMIC DNA]</scope>
    <source>
        <strain evidence="8">DSM 18108</strain>
    </source>
</reference>
<evidence type="ECO:0000256" key="3">
    <source>
        <dbReference type="ARBA" id="ARBA00023082"/>
    </source>
</evidence>
<dbReference type="InterPro" id="IPR013324">
    <property type="entry name" value="RNA_pol_sigma_r3/r4-like"/>
</dbReference>
<organism evidence="7 8">
    <name type="scientific">Chitinophaga ginsengisegetis</name>
    <dbReference type="NCBI Taxonomy" id="393003"/>
    <lineage>
        <taxon>Bacteria</taxon>
        <taxon>Pseudomonadati</taxon>
        <taxon>Bacteroidota</taxon>
        <taxon>Chitinophagia</taxon>
        <taxon>Chitinophagales</taxon>
        <taxon>Chitinophagaceae</taxon>
        <taxon>Chitinophaga</taxon>
    </lineage>
</organism>
<dbReference type="Pfam" id="PF04542">
    <property type="entry name" value="Sigma70_r2"/>
    <property type="match status" value="1"/>
</dbReference>
<keyword evidence="3" id="KW-0731">Sigma factor</keyword>
<dbReference type="InterPro" id="IPR039425">
    <property type="entry name" value="RNA_pol_sigma-70-like"/>
</dbReference>
<dbReference type="GO" id="GO:0003677">
    <property type="term" value="F:DNA binding"/>
    <property type="evidence" value="ECO:0007669"/>
    <property type="project" value="InterPro"/>
</dbReference>
<dbReference type="EMBL" id="FUZZ01000001">
    <property type="protein sequence ID" value="SKD00953.1"/>
    <property type="molecule type" value="Genomic_DNA"/>
</dbReference>
<evidence type="ECO:0000256" key="1">
    <source>
        <dbReference type="ARBA" id="ARBA00010641"/>
    </source>
</evidence>
<dbReference type="Gene3D" id="1.10.1740.10">
    <property type="match status" value="1"/>
</dbReference>
<gene>
    <name evidence="7" type="ORF">SAMN05660461_2012</name>
</gene>
<evidence type="ECO:0000256" key="2">
    <source>
        <dbReference type="ARBA" id="ARBA00023015"/>
    </source>
</evidence>
<comment type="similarity">
    <text evidence="1">Belongs to the sigma-70 factor family. ECF subfamily.</text>
</comment>
<keyword evidence="2" id="KW-0805">Transcription regulation</keyword>
<evidence type="ECO:0000259" key="5">
    <source>
        <dbReference type="Pfam" id="PF04542"/>
    </source>
</evidence>
<dbReference type="NCBIfam" id="TIGR02937">
    <property type="entry name" value="sigma70-ECF"/>
    <property type="match status" value="1"/>
</dbReference>
<dbReference type="InterPro" id="IPR013325">
    <property type="entry name" value="RNA_pol_sigma_r2"/>
</dbReference>
<evidence type="ECO:0000256" key="4">
    <source>
        <dbReference type="ARBA" id="ARBA00023163"/>
    </source>
</evidence>
<name>A0A1T5NL54_9BACT</name>
<dbReference type="InterPro" id="IPR036388">
    <property type="entry name" value="WH-like_DNA-bd_sf"/>
</dbReference>
<dbReference type="SUPFAM" id="SSF88659">
    <property type="entry name" value="Sigma3 and sigma4 domains of RNA polymerase sigma factors"/>
    <property type="match status" value="1"/>
</dbReference>
<dbReference type="GO" id="GO:0016987">
    <property type="term" value="F:sigma factor activity"/>
    <property type="evidence" value="ECO:0007669"/>
    <property type="project" value="UniProtKB-KW"/>
</dbReference>
<dbReference type="PANTHER" id="PTHR43133:SF46">
    <property type="entry name" value="RNA POLYMERASE SIGMA-70 FACTOR ECF SUBFAMILY"/>
    <property type="match status" value="1"/>
</dbReference>
<dbReference type="PANTHER" id="PTHR43133">
    <property type="entry name" value="RNA POLYMERASE ECF-TYPE SIGMA FACTO"/>
    <property type="match status" value="1"/>
</dbReference>
<dbReference type="InterPro" id="IPR013249">
    <property type="entry name" value="RNA_pol_sigma70_r4_t2"/>
</dbReference>
<dbReference type="InterPro" id="IPR014284">
    <property type="entry name" value="RNA_pol_sigma-70_dom"/>
</dbReference>
<keyword evidence="8" id="KW-1185">Reference proteome</keyword>
<evidence type="ECO:0000259" key="6">
    <source>
        <dbReference type="Pfam" id="PF08281"/>
    </source>
</evidence>
<feature type="domain" description="RNA polymerase sigma factor 70 region 4 type 2" evidence="6">
    <location>
        <begin position="150"/>
        <end position="197"/>
    </location>
</feature>
<dbReference type="Gene3D" id="1.10.10.10">
    <property type="entry name" value="Winged helix-like DNA-binding domain superfamily/Winged helix DNA-binding domain"/>
    <property type="match status" value="1"/>
</dbReference>
<dbReference type="InterPro" id="IPR007627">
    <property type="entry name" value="RNA_pol_sigma70_r2"/>
</dbReference>
<dbReference type="Proteomes" id="UP000190166">
    <property type="component" value="Unassembled WGS sequence"/>
</dbReference>
<dbReference type="STRING" id="393003.SAMN05660461_2012"/>
<evidence type="ECO:0000313" key="8">
    <source>
        <dbReference type="Proteomes" id="UP000190166"/>
    </source>
</evidence>
<evidence type="ECO:0000313" key="7">
    <source>
        <dbReference type="EMBL" id="SKD00953.1"/>
    </source>
</evidence>
<dbReference type="GO" id="GO:0006352">
    <property type="term" value="P:DNA-templated transcription initiation"/>
    <property type="evidence" value="ECO:0007669"/>
    <property type="project" value="InterPro"/>
</dbReference>
<keyword evidence="4" id="KW-0804">Transcription</keyword>
<dbReference type="SUPFAM" id="SSF88946">
    <property type="entry name" value="Sigma2 domain of RNA polymerase sigma factors"/>
    <property type="match status" value="1"/>
</dbReference>
<sequence length="224" mass="25846">MNSARLFIISTIHGFFLNLAKRERLGNQHDHINIASDRKIPEEDVRQFSIFYDKYSAAVYNTAMVFTKGDQSLCEDIVQLVFMRMWENRTQPGTLEKPEHYLYILARNIIFDTFKARARQLHHQLQLGELLHDGPDSPIKILAAKEYSGILKQAVETLTPQQRIIFQLAKESGIPHADIAEQMGISIQTVRTHLKLATRAVRHYVMAHIEDPEIIMILLVLLMQ</sequence>
<dbReference type="Pfam" id="PF08281">
    <property type="entry name" value="Sigma70_r4_2"/>
    <property type="match status" value="1"/>
</dbReference>